<dbReference type="EMBL" id="JANIBJ010000009">
    <property type="protein sequence ID" value="MCQ8103757.1"/>
    <property type="molecule type" value="Genomic_DNA"/>
</dbReference>
<dbReference type="Proteomes" id="UP001524499">
    <property type="component" value="Unassembled WGS sequence"/>
</dbReference>
<dbReference type="Pfam" id="PF03412">
    <property type="entry name" value="Peptidase_C39"/>
    <property type="match status" value="1"/>
</dbReference>
<dbReference type="RefSeq" id="WP_256601496.1">
    <property type="nucleotide sequence ID" value="NZ_JANIBJ010000009.1"/>
</dbReference>
<dbReference type="Gene3D" id="3.90.70.10">
    <property type="entry name" value="Cysteine proteinases"/>
    <property type="match status" value="1"/>
</dbReference>
<gene>
    <name evidence="2" type="ORF">NP590_06540</name>
</gene>
<dbReference type="PROSITE" id="PS50990">
    <property type="entry name" value="PEPTIDASE_C39"/>
    <property type="match status" value="1"/>
</dbReference>
<evidence type="ECO:0000259" key="1">
    <source>
        <dbReference type="PROSITE" id="PS50990"/>
    </source>
</evidence>
<feature type="domain" description="Peptidase C39" evidence="1">
    <location>
        <begin position="53"/>
        <end position="183"/>
    </location>
</feature>
<name>A0ABT1TFB5_9GAMM</name>
<organism evidence="2 3">
    <name type="scientific">Methylomonas subterranea</name>
    <dbReference type="NCBI Taxonomy" id="2952225"/>
    <lineage>
        <taxon>Bacteria</taxon>
        <taxon>Pseudomonadati</taxon>
        <taxon>Pseudomonadota</taxon>
        <taxon>Gammaproteobacteria</taxon>
        <taxon>Methylococcales</taxon>
        <taxon>Methylococcaceae</taxon>
        <taxon>Methylomonas</taxon>
    </lineage>
</organism>
<keyword evidence="3" id="KW-1185">Reference proteome</keyword>
<comment type="caution">
    <text evidence="2">The sequence shown here is derived from an EMBL/GenBank/DDBJ whole genome shotgun (WGS) entry which is preliminary data.</text>
</comment>
<proteinExistence type="predicted"/>
<dbReference type="InterPro" id="IPR005074">
    <property type="entry name" value="Peptidase_C39"/>
</dbReference>
<dbReference type="CDD" id="cd02423">
    <property type="entry name" value="Peptidase_C39G"/>
    <property type="match status" value="1"/>
</dbReference>
<reference evidence="2 3" key="1">
    <citation type="submission" date="2022-07" db="EMBL/GenBank/DDBJ databases">
        <title>Methylomonas rivi sp. nov., Methylomonas rosea sp. nov., Methylomonas aureus sp. nov. and Methylomonas subterranea sp. nov., four novel methanotrophs isolated from a freshwater creek and the deep terrestrial subsurface.</title>
        <authorList>
            <person name="Abin C."/>
            <person name="Sankaranarayanan K."/>
            <person name="Garner C."/>
            <person name="Sindelar R."/>
            <person name="Kotary K."/>
            <person name="Garner R."/>
            <person name="Barclay S."/>
            <person name="Lawson P."/>
            <person name="Krumholz L."/>
        </authorList>
    </citation>
    <scope>NUCLEOTIDE SEQUENCE [LARGE SCALE GENOMIC DNA]</scope>
    <source>
        <strain evidence="2 3">SURF-2</strain>
    </source>
</reference>
<accession>A0ABT1TFB5</accession>
<sequence length="231" mass="26188">MKPFIFAIFISFTSAVIAVKADSVYLNGVAGGGNYTIRVTSFAERRFKTIYKQKYDFSCGSATLASLLTFHYDHPVDEQAVFVDMYQNGDKQKIQREGFSLLDMKLYLARQGYIANGYKIDLDNLLKINAPAITIINNNGYLHFVIIKGVSAYEVLVGDPAVGLKRMSRKDFEAMRENRILFLINDKALNADNHFQDANEWALQPKAPIESVVNREHLSAFNLLQPGRWDF</sequence>
<evidence type="ECO:0000313" key="3">
    <source>
        <dbReference type="Proteomes" id="UP001524499"/>
    </source>
</evidence>
<evidence type="ECO:0000313" key="2">
    <source>
        <dbReference type="EMBL" id="MCQ8103757.1"/>
    </source>
</evidence>
<protein>
    <submittedName>
        <fullName evidence="2">C39 family peptidase</fullName>
    </submittedName>
</protein>